<gene>
    <name evidence="4" type="ORF">LY89DRAFT_596357</name>
</gene>
<dbReference type="STRING" id="149040.A0A132BD91"/>
<dbReference type="AlphaFoldDB" id="A0A132BD91"/>
<dbReference type="RefSeq" id="XP_018064578.1">
    <property type="nucleotide sequence ID" value="XM_018209917.1"/>
</dbReference>
<keyword evidence="3" id="KW-1133">Transmembrane helix</keyword>
<dbReference type="InParanoid" id="A0A132BD91"/>
<dbReference type="OrthoDB" id="2526284at2759"/>
<dbReference type="EMBL" id="KQ947429">
    <property type="protein sequence ID" value="KUJ10223.1"/>
    <property type="molecule type" value="Genomic_DNA"/>
</dbReference>
<dbReference type="KEGG" id="psco:LY89DRAFT_596357"/>
<reference evidence="4 5" key="1">
    <citation type="submission" date="2015-10" db="EMBL/GenBank/DDBJ databases">
        <title>Full genome of DAOMC 229536 Phialocephala scopiformis, a fungal endophyte of spruce producing the potent anti-insectan compound rugulosin.</title>
        <authorList>
            <consortium name="DOE Joint Genome Institute"/>
            <person name="Walker A.K."/>
            <person name="Frasz S.L."/>
            <person name="Seifert K.A."/>
            <person name="Miller J.D."/>
            <person name="Mondo S.J."/>
            <person name="Labutti K."/>
            <person name="Lipzen A."/>
            <person name="Dockter R."/>
            <person name="Kennedy M."/>
            <person name="Grigoriev I.V."/>
            <person name="Spatafora J.W."/>
        </authorList>
    </citation>
    <scope>NUCLEOTIDE SEQUENCE [LARGE SCALE GENOMIC DNA]</scope>
    <source>
        <strain evidence="4 5">CBS 120377</strain>
    </source>
</reference>
<name>A0A132BD91_MOLSC</name>
<protein>
    <recommendedName>
        <fullName evidence="6">Glycosyltransferase family 92 protein</fullName>
    </recommendedName>
</protein>
<dbReference type="GO" id="GO:0016757">
    <property type="term" value="F:glycosyltransferase activity"/>
    <property type="evidence" value="ECO:0007669"/>
    <property type="project" value="TreeGrafter"/>
</dbReference>
<comment type="subcellular location">
    <subcellularLocation>
        <location evidence="1">Membrane</location>
        <topology evidence="1">Single-pass membrane protein</topology>
    </subcellularLocation>
</comment>
<evidence type="ECO:0008006" key="6">
    <source>
        <dbReference type="Google" id="ProtNLM"/>
    </source>
</evidence>
<organism evidence="4 5">
    <name type="scientific">Mollisia scopiformis</name>
    <name type="common">Conifer needle endophyte fungus</name>
    <name type="synonym">Phialocephala scopiformis</name>
    <dbReference type="NCBI Taxonomy" id="149040"/>
    <lineage>
        <taxon>Eukaryota</taxon>
        <taxon>Fungi</taxon>
        <taxon>Dikarya</taxon>
        <taxon>Ascomycota</taxon>
        <taxon>Pezizomycotina</taxon>
        <taxon>Leotiomycetes</taxon>
        <taxon>Helotiales</taxon>
        <taxon>Mollisiaceae</taxon>
        <taxon>Mollisia</taxon>
    </lineage>
</organism>
<evidence type="ECO:0000256" key="3">
    <source>
        <dbReference type="ARBA" id="ARBA00022989"/>
    </source>
</evidence>
<dbReference type="GeneID" id="28819643"/>
<dbReference type="PANTHER" id="PTHR21461:SF69">
    <property type="entry name" value="GLYCOSYLTRANSFERASE FAMILY 92 PROTEIN"/>
    <property type="match status" value="1"/>
</dbReference>
<accession>A0A132BD91</accession>
<dbReference type="GO" id="GO:0005737">
    <property type="term" value="C:cytoplasm"/>
    <property type="evidence" value="ECO:0007669"/>
    <property type="project" value="TreeGrafter"/>
</dbReference>
<keyword evidence="3" id="KW-0472">Membrane</keyword>
<keyword evidence="5" id="KW-1185">Reference proteome</keyword>
<evidence type="ECO:0000256" key="1">
    <source>
        <dbReference type="ARBA" id="ARBA00004167"/>
    </source>
</evidence>
<keyword evidence="2" id="KW-0812">Transmembrane</keyword>
<dbReference type="Proteomes" id="UP000070700">
    <property type="component" value="Unassembled WGS sequence"/>
</dbReference>
<evidence type="ECO:0000313" key="5">
    <source>
        <dbReference type="Proteomes" id="UP000070700"/>
    </source>
</evidence>
<dbReference type="Pfam" id="PF13704">
    <property type="entry name" value="Glyco_tranf_2_4"/>
    <property type="match status" value="1"/>
</dbReference>
<evidence type="ECO:0000256" key="2">
    <source>
        <dbReference type="ARBA" id="ARBA00022692"/>
    </source>
</evidence>
<evidence type="ECO:0000313" key="4">
    <source>
        <dbReference type="EMBL" id="KUJ10223.1"/>
    </source>
</evidence>
<proteinExistence type="predicted"/>
<dbReference type="PANTHER" id="PTHR21461">
    <property type="entry name" value="GLYCOSYLTRANSFERASE FAMILY 92 PROTEIN"/>
    <property type="match status" value="1"/>
</dbReference>
<dbReference type="GO" id="GO:0016020">
    <property type="term" value="C:membrane"/>
    <property type="evidence" value="ECO:0007669"/>
    <property type="project" value="UniProtKB-SubCell"/>
</dbReference>
<sequence length="267" mass="30936">MDDGYAAICISIKDQRQDLPEFLIHHYYHLGIRYFYIMDDGSEPPLSELEDLGVPRSALSFTYQDRATRDPRMQMVFYDNCLQERGKLHHWIAFFDADEFLEVTSPNQTFREILEEFEKIDHVGALGVNWRMHTSSGLLTRPDSARKAFTTCIYDDVENGGASSDNRHIKSIVRPSKTQSHFNPHKFRMIPGVLTVGEDGDEIFSIAWRPITRQRLALHHYAVKSRAEYEEKVHRGNGMTDPKGQQFWDHVETMPHVDCPEMAAYDP</sequence>